<dbReference type="EMBL" id="BAUU01000002">
    <property type="protein sequence ID" value="GAE29075.1"/>
    <property type="molecule type" value="Genomic_DNA"/>
</dbReference>
<dbReference type="RefSeq" id="WP_035340253.1">
    <property type="nucleotide sequence ID" value="NZ_BAUU01000002.1"/>
</dbReference>
<evidence type="ECO:0000313" key="2">
    <source>
        <dbReference type="Proteomes" id="UP000018895"/>
    </source>
</evidence>
<dbReference type="AlphaFoldDB" id="W4QAN4"/>
<accession>W4QAN4</accession>
<protein>
    <recommendedName>
        <fullName evidence="3">DUF2524 family protein</fullName>
    </recommendedName>
</protein>
<comment type="caution">
    <text evidence="1">The sequence shown here is derived from an EMBL/GenBank/DDBJ whole genome shotgun (WGS) entry which is preliminary data.</text>
</comment>
<dbReference type="Proteomes" id="UP000018895">
    <property type="component" value="Unassembled WGS sequence"/>
</dbReference>
<reference evidence="1" key="1">
    <citation type="journal article" date="2014" name="Genome Announc.">
        <title>Draft Genome Sequences of Three Alkaliphilic Bacillus Strains, Bacillus wakoensis JCM 9140T, Bacillus akibai JCM 9157T, and Bacillus hemicellulosilyticus JCM 9152T.</title>
        <authorList>
            <person name="Yuki M."/>
            <person name="Oshima K."/>
            <person name="Suda W."/>
            <person name="Oshida Y."/>
            <person name="Kitamura K."/>
            <person name="Iida T."/>
            <person name="Hattori M."/>
            <person name="Ohkuma M."/>
        </authorList>
    </citation>
    <scope>NUCLEOTIDE SEQUENCE [LARGE SCALE GENOMIC DNA]</scope>
    <source>
        <strain evidence="1">JCM 9152</strain>
    </source>
</reference>
<dbReference type="STRING" id="1236971.JCM9152_414"/>
<evidence type="ECO:0000313" key="1">
    <source>
        <dbReference type="EMBL" id="GAE29075.1"/>
    </source>
</evidence>
<dbReference type="InterPro" id="IPR019668">
    <property type="entry name" value="Uncharacterised_YtzC"/>
</dbReference>
<organism evidence="1 2">
    <name type="scientific">Halalkalibacter hemicellulosilyticusJCM 9152</name>
    <dbReference type="NCBI Taxonomy" id="1236971"/>
    <lineage>
        <taxon>Bacteria</taxon>
        <taxon>Bacillati</taxon>
        <taxon>Bacillota</taxon>
        <taxon>Bacilli</taxon>
        <taxon>Bacillales</taxon>
        <taxon>Bacillaceae</taxon>
        <taxon>Halalkalibacter</taxon>
    </lineage>
</organism>
<proteinExistence type="predicted"/>
<dbReference type="OrthoDB" id="2970872at2"/>
<sequence length="86" mass="10448">MTERSHVKEVLNRFNHQIEMAEEIFKKSQTVNRVDESDYIKTQENLQSMHNELDTLIRTATPEQREELSRKQQQIRQLQNHMILKR</sequence>
<gene>
    <name evidence="1" type="ORF">JCM9152_414</name>
</gene>
<keyword evidence="2" id="KW-1185">Reference proteome</keyword>
<evidence type="ECO:0008006" key="3">
    <source>
        <dbReference type="Google" id="ProtNLM"/>
    </source>
</evidence>
<dbReference type="Pfam" id="PF10732">
    <property type="entry name" value="DUF2524"/>
    <property type="match status" value="1"/>
</dbReference>
<name>W4QAN4_9BACI</name>